<proteinExistence type="predicted"/>
<sequence>MVQEEQSPDVAQPRDARSRSSQDDPESLLHRMAACAPGPEREALRVAAITAFLPVARRLARRYGSPVDSREDLYQVACLGLVRAVDRFQADRGHAFLSYAVPTIDGELKRHLRDHTWHVHVPRTVQERHRQVRRAQEELRRTGLPHGGSTREIALLTGIPEADIRLVLRADAARNPLSVDEQRGPERGTSLAESLGAEDAALERVTDKLALDALVLRLPERERRVLNLYFVECLTQREVADIIGVSQMHVSRLLRRACATLRHSFLDG</sequence>
<dbReference type="InterPro" id="IPR000943">
    <property type="entry name" value="RNA_pol_sigma70"/>
</dbReference>
<keyword evidence="3" id="KW-0238">DNA-binding</keyword>
<dbReference type="SUPFAM" id="SSF88659">
    <property type="entry name" value="Sigma3 and sigma4 domains of RNA polymerase sigma factors"/>
    <property type="match status" value="2"/>
</dbReference>
<evidence type="ECO:0000256" key="5">
    <source>
        <dbReference type="SAM" id="MobiDB-lite"/>
    </source>
</evidence>
<evidence type="ECO:0000259" key="6">
    <source>
        <dbReference type="Pfam" id="PF04542"/>
    </source>
</evidence>
<dbReference type="EMBL" id="AMLP01000260">
    <property type="protein sequence ID" value="ELS50881.1"/>
    <property type="molecule type" value="Genomic_DNA"/>
</dbReference>
<dbReference type="Pfam" id="PF04542">
    <property type="entry name" value="Sigma70_r2"/>
    <property type="match status" value="1"/>
</dbReference>
<dbReference type="InterPro" id="IPR013325">
    <property type="entry name" value="RNA_pol_sigma_r2"/>
</dbReference>
<dbReference type="Proteomes" id="UP000011205">
    <property type="component" value="Unassembled WGS sequence"/>
</dbReference>
<dbReference type="CDD" id="cd06171">
    <property type="entry name" value="Sigma70_r4"/>
    <property type="match status" value="1"/>
</dbReference>
<evidence type="ECO:0000313" key="9">
    <source>
        <dbReference type="Proteomes" id="UP000011205"/>
    </source>
</evidence>
<dbReference type="NCBIfam" id="TIGR02937">
    <property type="entry name" value="sigma70-ECF"/>
    <property type="match status" value="1"/>
</dbReference>
<dbReference type="GO" id="GO:0003677">
    <property type="term" value="F:DNA binding"/>
    <property type="evidence" value="ECO:0007669"/>
    <property type="project" value="UniProtKB-KW"/>
</dbReference>
<organism evidence="8 9">
    <name type="scientific">Streptomyces viridochromogenes Tue57</name>
    <dbReference type="NCBI Taxonomy" id="1160705"/>
    <lineage>
        <taxon>Bacteria</taxon>
        <taxon>Bacillati</taxon>
        <taxon>Actinomycetota</taxon>
        <taxon>Actinomycetes</taxon>
        <taxon>Kitasatosporales</taxon>
        <taxon>Streptomycetaceae</taxon>
        <taxon>Streptomyces</taxon>
    </lineage>
</organism>
<comment type="caution">
    <text evidence="8">The sequence shown here is derived from an EMBL/GenBank/DDBJ whole genome shotgun (WGS) entry which is preliminary data.</text>
</comment>
<dbReference type="Gene3D" id="1.20.120.1810">
    <property type="match status" value="1"/>
</dbReference>
<dbReference type="PRINTS" id="PR00046">
    <property type="entry name" value="SIGMA70FCT"/>
</dbReference>
<gene>
    <name evidence="8" type="ORF">STVIR_8156</name>
</gene>
<dbReference type="GO" id="GO:0006352">
    <property type="term" value="P:DNA-templated transcription initiation"/>
    <property type="evidence" value="ECO:0007669"/>
    <property type="project" value="InterPro"/>
</dbReference>
<feature type="domain" description="RNA polymerase sigma-70 region 2" evidence="6">
    <location>
        <begin position="49"/>
        <end position="117"/>
    </location>
</feature>
<accession>L8NZZ7</accession>
<evidence type="ECO:0000259" key="7">
    <source>
        <dbReference type="Pfam" id="PF04545"/>
    </source>
</evidence>
<reference evidence="8 9" key="1">
    <citation type="journal article" date="2013" name="Genome Announc.">
        <title>Draft Genome Sequence of Streptomyces viridochromogenes Strain Tu57, Producer of Avilamycin.</title>
        <authorList>
            <person name="Gruning B.A."/>
            <person name="Erxleben A."/>
            <person name="Hahnlein A."/>
            <person name="Gunther S."/>
        </authorList>
    </citation>
    <scope>NUCLEOTIDE SEQUENCE [LARGE SCALE GENOMIC DNA]</scope>
    <source>
        <strain evidence="8 9">Tue57</strain>
    </source>
</reference>
<dbReference type="Gene3D" id="1.20.140.160">
    <property type="match status" value="1"/>
</dbReference>
<feature type="domain" description="RNA polymerase sigma-70 region 4" evidence="7">
    <location>
        <begin position="217"/>
        <end position="263"/>
    </location>
</feature>
<protein>
    <submittedName>
        <fullName evidence="8">Putative RNA polymerase sigma factor</fullName>
    </submittedName>
</protein>
<dbReference type="PANTHER" id="PTHR30385:SF4">
    <property type="entry name" value="RNA POLYMERASE SIGMA-E FACTOR"/>
    <property type="match status" value="1"/>
</dbReference>
<feature type="compositionally biased region" description="Basic and acidic residues" evidence="5">
    <location>
        <begin position="12"/>
        <end position="22"/>
    </location>
</feature>
<evidence type="ECO:0000256" key="4">
    <source>
        <dbReference type="ARBA" id="ARBA00023163"/>
    </source>
</evidence>
<keyword evidence="1" id="KW-0805">Transcription regulation</keyword>
<feature type="region of interest" description="Disordered" evidence="5">
    <location>
        <begin position="1"/>
        <end position="27"/>
    </location>
</feature>
<evidence type="ECO:0000256" key="1">
    <source>
        <dbReference type="ARBA" id="ARBA00023015"/>
    </source>
</evidence>
<name>L8NZZ7_STRVR</name>
<dbReference type="RefSeq" id="WP_004003620.1">
    <property type="nucleotide sequence ID" value="NZ_AMLP01000260.1"/>
</dbReference>
<keyword evidence="2" id="KW-0731">Sigma factor</keyword>
<evidence type="ECO:0000256" key="2">
    <source>
        <dbReference type="ARBA" id="ARBA00023082"/>
    </source>
</evidence>
<dbReference type="Pfam" id="PF04545">
    <property type="entry name" value="Sigma70_r4"/>
    <property type="match status" value="1"/>
</dbReference>
<dbReference type="InterPro" id="IPR014284">
    <property type="entry name" value="RNA_pol_sigma-70_dom"/>
</dbReference>
<evidence type="ECO:0000256" key="3">
    <source>
        <dbReference type="ARBA" id="ARBA00023125"/>
    </source>
</evidence>
<keyword evidence="4" id="KW-0804">Transcription</keyword>
<dbReference type="SUPFAM" id="SSF88946">
    <property type="entry name" value="Sigma2 domain of RNA polymerase sigma factors"/>
    <property type="match status" value="1"/>
</dbReference>
<dbReference type="GO" id="GO:0016987">
    <property type="term" value="F:sigma factor activity"/>
    <property type="evidence" value="ECO:0007669"/>
    <property type="project" value="UniProtKB-KW"/>
</dbReference>
<dbReference type="PANTHER" id="PTHR30385">
    <property type="entry name" value="SIGMA FACTOR F FLAGELLAR"/>
    <property type="match status" value="1"/>
</dbReference>
<dbReference type="InterPro" id="IPR007627">
    <property type="entry name" value="RNA_pol_sigma70_r2"/>
</dbReference>
<dbReference type="PATRIC" id="fig|1160705.3.peg.8057"/>
<dbReference type="AlphaFoldDB" id="L8NZZ7"/>
<evidence type="ECO:0000313" key="8">
    <source>
        <dbReference type="EMBL" id="ELS50881.1"/>
    </source>
</evidence>
<dbReference type="InterPro" id="IPR013324">
    <property type="entry name" value="RNA_pol_sigma_r3/r4-like"/>
</dbReference>
<dbReference type="InterPro" id="IPR007630">
    <property type="entry name" value="RNA_pol_sigma70_r4"/>
</dbReference>